<feature type="chain" id="PRO_5045251553" evidence="1">
    <location>
        <begin position="20"/>
        <end position="705"/>
    </location>
</feature>
<dbReference type="RefSeq" id="WP_302037779.1">
    <property type="nucleotide sequence ID" value="NZ_JAUKPO010000005.1"/>
</dbReference>
<dbReference type="EMBL" id="JAUKPO010000005">
    <property type="protein sequence ID" value="MDO1446977.1"/>
    <property type="molecule type" value="Genomic_DNA"/>
</dbReference>
<evidence type="ECO:0000313" key="3">
    <source>
        <dbReference type="Proteomes" id="UP001168528"/>
    </source>
</evidence>
<evidence type="ECO:0000256" key="1">
    <source>
        <dbReference type="SAM" id="SignalP"/>
    </source>
</evidence>
<proteinExistence type="predicted"/>
<gene>
    <name evidence="2" type="ORF">Q0590_11975</name>
</gene>
<feature type="signal peptide" evidence="1">
    <location>
        <begin position="1"/>
        <end position="19"/>
    </location>
</feature>
<accession>A0ABT8R4F3</accession>
<name>A0ABT8R4F3_9BACT</name>
<sequence length="705" mass="77305">MRYINLFLLVFLFIHTAFGQGATATKPKLDIYKITVNDKAQKEGIQGISLFFSCEYNFSAAEYTGMKNGEGKNLFTFYASLVNKGTNETFYNGLNYKQYNKASNTVAMHVSEEHAYDPQNKAQGRRNTGIELFIPYYHLDLPEGTTPIKLYIGAIPGKGNPFDRVYNQDITLTKPAASFISITPKQITITDKAGKKYEAQSLEQDFAVAPGSNKAKKDINASGNVVLNTPFSFLYVEGDALRLKVQKSTSKGLVATKKVRALRAAGGQVITNFDNKTALEGEWTLDPKQKTLTLKNEALQIVADISRTKVPAVRITDFAVNPHATHEGVAGAMLTFAYNAQAAPNTPAVAAVPVYTTATGSANFLNGGLVVSGKAEIDSAGAVILPYNTPGKVSVFYPSFNLLLHHPEIRQENPSEFALQVKLHNSEGLITQKQIKQNLPVSVVQDAKIAAVVKAVDTVYNNSRGLVVHIPYQLPKLYTDMLPNSLIIQLAEASAKETRGADLLKNMTLINKNVEKAADAGNKKGVSFQISKPVSSIDLFMPYTDLNRQEKAPVAFAVKTLVVKEGTPPVEVGTSNSAIRFELDNKKLRFVTLGISNIRLKKADTGDIMWRISSADRVLYQSAMIPANKNIDNLYTHTYYIHEDDKVIVEMLKGKSAADAKVAMKWEKPVKELTGSEVLELDPGKLPNNTDDGDTKTVTIMYSIQ</sequence>
<keyword evidence="3" id="KW-1185">Reference proteome</keyword>
<keyword evidence="1" id="KW-0732">Signal</keyword>
<reference evidence="2" key="1">
    <citation type="submission" date="2023-07" db="EMBL/GenBank/DDBJ databases">
        <title>The genome sequence of Rhodocytophaga aerolata KACC 12507.</title>
        <authorList>
            <person name="Zhang X."/>
        </authorList>
    </citation>
    <scope>NUCLEOTIDE SEQUENCE</scope>
    <source>
        <strain evidence="2">KACC 12507</strain>
    </source>
</reference>
<dbReference type="Proteomes" id="UP001168528">
    <property type="component" value="Unassembled WGS sequence"/>
</dbReference>
<organism evidence="2 3">
    <name type="scientific">Rhodocytophaga aerolata</name>
    <dbReference type="NCBI Taxonomy" id="455078"/>
    <lineage>
        <taxon>Bacteria</taxon>
        <taxon>Pseudomonadati</taxon>
        <taxon>Bacteroidota</taxon>
        <taxon>Cytophagia</taxon>
        <taxon>Cytophagales</taxon>
        <taxon>Rhodocytophagaceae</taxon>
        <taxon>Rhodocytophaga</taxon>
    </lineage>
</organism>
<evidence type="ECO:0000313" key="2">
    <source>
        <dbReference type="EMBL" id="MDO1446977.1"/>
    </source>
</evidence>
<comment type="caution">
    <text evidence="2">The sequence shown here is derived from an EMBL/GenBank/DDBJ whole genome shotgun (WGS) entry which is preliminary data.</text>
</comment>
<protein>
    <submittedName>
        <fullName evidence="2">Uncharacterized protein</fullName>
    </submittedName>
</protein>